<evidence type="ECO:0000313" key="2">
    <source>
        <dbReference type="EMBL" id="KAE8249548.1"/>
    </source>
</evidence>
<sequence>MTNIHLFFVLSHLLLLLATLGQSLPLPDPNCPSCLGLAQPYHLEVRAGPPGRPDSDILLHLFMNHHADWQRLNAEMRRLQLTHLVNLPPDVEEQIRRLLAQSEGSREGALRVLDELERVRNIPGGRVNPPLPP</sequence>
<dbReference type="AlphaFoldDB" id="A0A8X7SXQ0"/>
<comment type="caution">
    <text evidence="2">The sequence shown here is derived from an EMBL/GenBank/DDBJ whole genome shotgun (WGS) entry which is preliminary data.</text>
</comment>
<dbReference type="EMBL" id="LWDE02000277">
    <property type="protein sequence ID" value="KAE8249548.1"/>
    <property type="molecule type" value="Genomic_DNA"/>
</dbReference>
<organism evidence="2 3">
    <name type="scientific">Tilletia controversa</name>
    <name type="common">dwarf bunt fungus</name>
    <dbReference type="NCBI Taxonomy" id="13291"/>
    <lineage>
        <taxon>Eukaryota</taxon>
        <taxon>Fungi</taxon>
        <taxon>Dikarya</taxon>
        <taxon>Basidiomycota</taxon>
        <taxon>Ustilaginomycotina</taxon>
        <taxon>Exobasidiomycetes</taxon>
        <taxon>Tilletiales</taxon>
        <taxon>Tilletiaceae</taxon>
        <taxon>Tilletia</taxon>
    </lineage>
</organism>
<feature type="signal peptide" evidence="1">
    <location>
        <begin position="1"/>
        <end position="23"/>
    </location>
</feature>
<keyword evidence="3" id="KW-1185">Reference proteome</keyword>
<gene>
    <name evidence="2" type="ORF">A4X06_0g3182</name>
</gene>
<protein>
    <submittedName>
        <fullName evidence="2">Uncharacterized protein</fullName>
    </submittedName>
</protein>
<reference evidence="2" key="2">
    <citation type="journal article" date="2019" name="IMA Fungus">
        <title>Genome sequencing and comparison of five Tilletia species to identify candidate genes for the detection of regulated species infecting wheat.</title>
        <authorList>
            <person name="Nguyen H.D.T."/>
            <person name="Sultana T."/>
            <person name="Kesanakurti P."/>
            <person name="Hambleton S."/>
        </authorList>
    </citation>
    <scope>NUCLEOTIDE SEQUENCE</scope>
    <source>
        <strain evidence="2">DAOMC 236426</strain>
    </source>
</reference>
<accession>A0A8X7SXQ0</accession>
<proteinExistence type="predicted"/>
<name>A0A8X7SXQ0_9BASI</name>
<evidence type="ECO:0000256" key="1">
    <source>
        <dbReference type="SAM" id="SignalP"/>
    </source>
</evidence>
<keyword evidence="1" id="KW-0732">Signal</keyword>
<dbReference type="Proteomes" id="UP000077684">
    <property type="component" value="Unassembled WGS sequence"/>
</dbReference>
<evidence type="ECO:0000313" key="3">
    <source>
        <dbReference type="Proteomes" id="UP000077684"/>
    </source>
</evidence>
<reference evidence="2" key="1">
    <citation type="submission" date="2016-04" db="EMBL/GenBank/DDBJ databases">
        <authorList>
            <person name="Nguyen H.D."/>
            <person name="Samba Siva P."/>
            <person name="Cullis J."/>
            <person name="Levesque C.A."/>
            <person name="Hambleton S."/>
        </authorList>
    </citation>
    <scope>NUCLEOTIDE SEQUENCE</scope>
    <source>
        <strain evidence="2">DAOMC 236426</strain>
    </source>
</reference>
<feature type="chain" id="PRO_5036478101" evidence="1">
    <location>
        <begin position="24"/>
        <end position="133"/>
    </location>
</feature>